<accession>A0A0E9RM81</accession>
<sequence length="44" mass="5253">MNTYKTVKLTNQCFMNNECRPSVCYIVVSLAYTKYPILKYMHSR</sequence>
<organism evidence="1">
    <name type="scientific">Anguilla anguilla</name>
    <name type="common">European freshwater eel</name>
    <name type="synonym">Muraena anguilla</name>
    <dbReference type="NCBI Taxonomy" id="7936"/>
    <lineage>
        <taxon>Eukaryota</taxon>
        <taxon>Metazoa</taxon>
        <taxon>Chordata</taxon>
        <taxon>Craniata</taxon>
        <taxon>Vertebrata</taxon>
        <taxon>Euteleostomi</taxon>
        <taxon>Actinopterygii</taxon>
        <taxon>Neopterygii</taxon>
        <taxon>Teleostei</taxon>
        <taxon>Anguilliformes</taxon>
        <taxon>Anguillidae</taxon>
        <taxon>Anguilla</taxon>
    </lineage>
</organism>
<reference evidence="1" key="2">
    <citation type="journal article" date="2015" name="Fish Shellfish Immunol.">
        <title>Early steps in the European eel (Anguilla anguilla)-Vibrio vulnificus interaction in the gills: Role of the RtxA13 toxin.</title>
        <authorList>
            <person name="Callol A."/>
            <person name="Pajuelo D."/>
            <person name="Ebbesson L."/>
            <person name="Teles M."/>
            <person name="MacKenzie S."/>
            <person name="Amaro C."/>
        </authorList>
    </citation>
    <scope>NUCLEOTIDE SEQUENCE</scope>
</reference>
<name>A0A0E9RM81_ANGAN</name>
<evidence type="ECO:0000313" key="1">
    <source>
        <dbReference type="EMBL" id="JAH29565.1"/>
    </source>
</evidence>
<proteinExistence type="predicted"/>
<reference evidence="1" key="1">
    <citation type="submission" date="2014-11" db="EMBL/GenBank/DDBJ databases">
        <authorList>
            <person name="Amaro Gonzalez C."/>
        </authorList>
    </citation>
    <scope>NUCLEOTIDE SEQUENCE</scope>
</reference>
<dbReference type="EMBL" id="GBXM01079012">
    <property type="protein sequence ID" value="JAH29565.1"/>
    <property type="molecule type" value="Transcribed_RNA"/>
</dbReference>
<protein>
    <submittedName>
        <fullName evidence="1">Uncharacterized protein</fullName>
    </submittedName>
</protein>
<dbReference type="AlphaFoldDB" id="A0A0E9RM81"/>